<evidence type="ECO:0000313" key="2">
    <source>
        <dbReference type="EMBL" id="BAL95147.1"/>
    </source>
</evidence>
<keyword evidence="3" id="KW-1185">Reference proteome</keyword>
<dbReference type="HOGENOM" id="CLU_1314624_0_0_4"/>
<dbReference type="Proteomes" id="UP000007883">
    <property type="component" value="Chromosome"/>
</dbReference>
<gene>
    <name evidence="2" type="ordered locus">RGE_18060</name>
</gene>
<proteinExistence type="predicted"/>
<reference evidence="2 3" key="1">
    <citation type="journal article" date="2012" name="J. Bacteriol.">
        <title>Complete genome sequence of phototrophic betaproteobacterium Rubrivivax gelatinosus IL144.</title>
        <authorList>
            <person name="Nagashima S."/>
            <person name="Kamimura A."/>
            <person name="Shimizu T."/>
            <person name="Nakamura-isaki S."/>
            <person name="Aono E."/>
            <person name="Sakamoto K."/>
            <person name="Ichikawa N."/>
            <person name="Nakazawa H."/>
            <person name="Sekine M."/>
            <person name="Yamazaki S."/>
            <person name="Fujita N."/>
            <person name="Shimada K."/>
            <person name="Hanada S."/>
            <person name="Nagashima K.V.P."/>
        </authorList>
    </citation>
    <scope>NUCLEOTIDE SEQUENCE [LARGE SCALE GENOMIC DNA]</scope>
    <source>
        <strain evidence="3">NBRC 100245 / IL144</strain>
    </source>
</reference>
<dbReference type="AlphaFoldDB" id="I0HQ60"/>
<organism evidence="2 3">
    <name type="scientific">Rubrivivax gelatinosus (strain NBRC 100245 / IL144)</name>
    <dbReference type="NCBI Taxonomy" id="983917"/>
    <lineage>
        <taxon>Bacteria</taxon>
        <taxon>Pseudomonadati</taxon>
        <taxon>Pseudomonadota</taxon>
        <taxon>Betaproteobacteria</taxon>
        <taxon>Burkholderiales</taxon>
        <taxon>Sphaerotilaceae</taxon>
        <taxon>Rubrivivax</taxon>
    </lineage>
</organism>
<sequence length="209" mass="23462">MLGVQASAPTFVGFAALNDAAPTYIADLPERPSRNTLDSLDRRIRAWRAARSAVRQATEGSFAAIAAGGGHWVNSRSLHQADLHRYERQCRGRRQTVRQPTPAASPPGRHWPSTTGPFSRDGLDSTQSSQPSLLFSYRLQFLIISENHFSIFVMAPLLERAKNTVNKLSIFYAAFVFIARNHEATSMMIINLIMQIFEKSKKLYRIKTL</sequence>
<feature type="region of interest" description="Disordered" evidence="1">
    <location>
        <begin position="89"/>
        <end position="125"/>
    </location>
</feature>
<evidence type="ECO:0000256" key="1">
    <source>
        <dbReference type="SAM" id="MobiDB-lite"/>
    </source>
</evidence>
<dbReference type="KEGG" id="rge:RGE_18060"/>
<accession>I0HQ60</accession>
<protein>
    <submittedName>
        <fullName evidence="2">Uncharacterized protein</fullName>
    </submittedName>
</protein>
<name>I0HQ60_RUBGI</name>
<dbReference type="EMBL" id="AP012320">
    <property type="protein sequence ID" value="BAL95147.1"/>
    <property type="molecule type" value="Genomic_DNA"/>
</dbReference>
<evidence type="ECO:0000313" key="3">
    <source>
        <dbReference type="Proteomes" id="UP000007883"/>
    </source>
</evidence>